<dbReference type="Pfam" id="PF00115">
    <property type="entry name" value="COX1"/>
    <property type="match status" value="1"/>
</dbReference>
<keyword evidence="2" id="KW-0812">Transmembrane</keyword>
<proteinExistence type="predicted"/>
<feature type="domain" description="Cytochrome oxidase subunit I profile" evidence="3">
    <location>
        <begin position="235"/>
        <end position="515"/>
    </location>
</feature>
<keyword evidence="1" id="KW-0679">Respiratory chain</keyword>
<dbReference type="OrthoDB" id="9806838at2"/>
<dbReference type="PANTHER" id="PTHR10422">
    <property type="entry name" value="CYTOCHROME C OXIDASE SUBUNIT 1"/>
    <property type="match status" value="1"/>
</dbReference>
<protein>
    <submittedName>
        <fullName evidence="5">Nitric oxide reductase subunit B</fullName>
        <ecNumber evidence="5">1.7.2.5</ecNumber>
    </submittedName>
</protein>
<dbReference type="PROSITE" id="PS50855">
    <property type="entry name" value="COX1"/>
    <property type="match status" value="1"/>
</dbReference>
<feature type="transmembrane region" description="Helical" evidence="2">
    <location>
        <begin position="123"/>
        <end position="145"/>
    </location>
</feature>
<feature type="transmembrane region" description="Helical" evidence="2">
    <location>
        <begin position="259"/>
        <end position="281"/>
    </location>
</feature>
<feature type="transmembrane region" description="Helical" evidence="2">
    <location>
        <begin position="439"/>
        <end position="459"/>
    </location>
</feature>
<reference evidence="5 6" key="1">
    <citation type="submission" date="2015-09" db="EMBL/GenBank/DDBJ databases">
        <authorList>
            <person name="Jackson K.R."/>
            <person name="Lunt B.L."/>
            <person name="Fisher J.N.B."/>
            <person name="Gardner A.V."/>
            <person name="Bailey M.E."/>
            <person name="Deus L.M."/>
            <person name="Earl A.S."/>
            <person name="Gibby P.D."/>
            <person name="Hartmann K.A."/>
            <person name="Liu J.E."/>
            <person name="Manci A.M."/>
            <person name="Nielsen D.A."/>
            <person name="Solomon M.B."/>
            <person name="Breakwell D.P."/>
            <person name="Burnett S.H."/>
            <person name="Grose J.H."/>
        </authorList>
    </citation>
    <scope>NUCLEOTIDE SEQUENCE [LARGE SCALE GENOMIC DNA]</scope>
    <source>
        <strain evidence="5 6">2789STDY5608636</strain>
    </source>
</reference>
<keyword evidence="1" id="KW-0813">Transport</keyword>
<keyword evidence="7" id="KW-1185">Reference proteome</keyword>
<evidence type="ECO:0000313" key="4">
    <source>
        <dbReference type="EMBL" id="ANY15166.1"/>
    </source>
</evidence>
<accession>A0A0M7DDW4</accession>
<feature type="transmembrane region" description="Helical" evidence="2">
    <location>
        <begin position="80"/>
        <end position="103"/>
    </location>
</feature>
<keyword evidence="5" id="KW-0560">Oxidoreductase</keyword>
<name>A0A0J6C541_9BORD</name>
<feature type="transmembrane region" description="Helical" evidence="2">
    <location>
        <begin position="157"/>
        <end position="180"/>
    </location>
</feature>
<feature type="transmembrane region" description="Helical" evidence="2">
    <location>
        <begin position="192"/>
        <end position="213"/>
    </location>
</feature>
<evidence type="ECO:0000313" key="5">
    <source>
        <dbReference type="EMBL" id="CUI51267.1"/>
    </source>
</evidence>
<organism evidence="5 6">
    <name type="scientific">Bordetella pseudohinzii</name>
    <dbReference type="NCBI Taxonomy" id="1331258"/>
    <lineage>
        <taxon>Bacteria</taxon>
        <taxon>Pseudomonadati</taxon>
        <taxon>Pseudomonadota</taxon>
        <taxon>Betaproteobacteria</taxon>
        <taxon>Burkholderiales</taxon>
        <taxon>Alcaligenaceae</taxon>
        <taxon>Bordetella</taxon>
    </lineage>
</organism>
<feature type="transmembrane region" description="Helical" evidence="2">
    <location>
        <begin position="225"/>
        <end position="247"/>
    </location>
</feature>
<gene>
    <name evidence="5" type="primary">norB_1</name>
    <name evidence="4" type="ORF">BBN53_04215</name>
    <name evidence="5" type="ORF">ERS370011_00894</name>
</gene>
<keyword evidence="2" id="KW-1133">Transmembrane helix</keyword>
<evidence type="ECO:0000313" key="7">
    <source>
        <dbReference type="Proteomes" id="UP000092950"/>
    </source>
</evidence>
<keyword evidence="1" id="KW-0249">Electron transport</keyword>
<evidence type="ECO:0000313" key="6">
    <source>
        <dbReference type="Proteomes" id="UP000053096"/>
    </source>
</evidence>
<dbReference type="InterPro" id="IPR000883">
    <property type="entry name" value="Cyt_C_Oxase_1"/>
</dbReference>
<dbReference type="InterPro" id="IPR023616">
    <property type="entry name" value="Cyt_c_oxase-like_su1_dom"/>
</dbReference>
<dbReference type="GO" id="GO:0006119">
    <property type="term" value="P:oxidative phosphorylation"/>
    <property type="evidence" value="ECO:0007669"/>
    <property type="project" value="UniProtKB-UniPathway"/>
</dbReference>
<dbReference type="RefSeq" id="WP_043214999.1">
    <property type="nucleotide sequence ID" value="NZ_CAJGUP010000103.1"/>
</dbReference>
<dbReference type="GO" id="GO:0016020">
    <property type="term" value="C:membrane"/>
    <property type="evidence" value="ECO:0007669"/>
    <property type="project" value="InterPro"/>
</dbReference>
<dbReference type="Gene3D" id="1.20.210.10">
    <property type="entry name" value="Cytochrome c oxidase-like, subunit I domain"/>
    <property type="match status" value="1"/>
</dbReference>
<accession>A0A0J6C541</accession>
<evidence type="ECO:0000256" key="2">
    <source>
        <dbReference type="SAM" id="Phobius"/>
    </source>
</evidence>
<evidence type="ECO:0000256" key="1">
    <source>
        <dbReference type="ARBA" id="ARBA00022660"/>
    </source>
</evidence>
<dbReference type="Proteomes" id="UP000092950">
    <property type="component" value="Chromosome"/>
</dbReference>
<dbReference type="EMBL" id="CYTV01000002">
    <property type="protein sequence ID" value="CUI51267.1"/>
    <property type="molecule type" value="Genomic_DNA"/>
</dbReference>
<dbReference type="GO" id="GO:0016966">
    <property type="term" value="F:nitric oxide reductase activity"/>
    <property type="evidence" value="ECO:0007669"/>
    <property type="project" value="UniProtKB-EC"/>
</dbReference>
<evidence type="ECO:0000259" key="3">
    <source>
        <dbReference type="PROSITE" id="PS50855"/>
    </source>
</evidence>
<dbReference type="EMBL" id="CP016440">
    <property type="protein sequence ID" value="ANY15166.1"/>
    <property type="molecule type" value="Genomic_DNA"/>
</dbReference>
<feature type="transmembrane region" description="Helical" evidence="2">
    <location>
        <begin position="487"/>
        <end position="509"/>
    </location>
</feature>
<dbReference type="UniPathway" id="UPA00705"/>
<dbReference type="KEGG" id="bpdz:BBN53_04215"/>
<feature type="transmembrane region" description="Helical" evidence="2">
    <location>
        <begin position="364"/>
        <end position="381"/>
    </location>
</feature>
<sequence length="515" mass="56189">MNTTLVLLLALSFIVSLAALGVLIWAIANRQIGAGKTEASSIFLEGESGHLDDPSSGAEAHRYDAQRADVDRPGRKVVQILTLAATGFLIVGSLFGMLASLKLHLPDWLAGLPFTTFGRSRTIHLNLVAYGWLSVAGFAVALWILPRMFHTPLRRPGMAMAGGAIWSLGVAAGAIAIGAGWNDGLEWLEIPWQIDIVLALGGLFLAWPALATARRREVHHIYVTGWYYLAGMAWFPILFFIANIPGLHLGVQQATVNWWFAHNVLGLWLTPLGVGTAYYLIPKIIGKPIYSYSVSLLGFWGLALFYSQVGIHHLIGGPVPTWVVTLSVVHSVMMFIPVIAVAVNQHVTVAQNLWAFKQSMALRFVWTGALMYTAASFQGSLEAVRAVNSITHFTHYTVGHAHLGAYAFVSVVMFGAFYYMLPHLTGKRWPWPRMIAAHYWLTVAGFAIYFLSLSIGGWLQGIALLDATTSFADITRDIRPYLEGRSLGGGLMTLGHLIFGAHVIALFCAKRQGAA</sequence>
<dbReference type="EC" id="1.7.2.5" evidence="5"/>
<feature type="transmembrane region" description="Helical" evidence="2">
    <location>
        <begin position="321"/>
        <end position="343"/>
    </location>
</feature>
<feature type="transmembrane region" description="Helical" evidence="2">
    <location>
        <begin position="6"/>
        <end position="28"/>
    </location>
</feature>
<dbReference type="GO" id="GO:0004129">
    <property type="term" value="F:cytochrome-c oxidase activity"/>
    <property type="evidence" value="ECO:0007669"/>
    <property type="project" value="InterPro"/>
</dbReference>
<reference evidence="4 7" key="2">
    <citation type="submission" date="2016-07" db="EMBL/GenBank/DDBJ databases">
        <title>Complete genome sequences of Bordetella pseudohinzii.</title>
        <authorList>
            <person name="Spilker T."/>
            <person name="Darrah R."/>
            <person name="LiPuma J.J."/>
        </authorList>
    </citation>
    <scope>NUCLEOTIDE SEQUENCE [LARGE SCALE GENOMIC DNA]</scope>
    <source>
        <strain evidence="4 7">HI4681</strain>
    </source>
</reference>
<keyword evidence="2" id="KW-0472">Membrane</keyword>
<feature type="transmembrane region" description="Helical" evidence="2">
    <location>
        <begin position="401"/>
        <end position="419"/>
    </location>
</feature>
<dbReference type="GO" id="GO:0022904">
    <property type="term" value="P:respiratory electron transport chain"/>
    <property type="evidence" value="ECO:0007669"/>
    <property type="project" value="TreeGrafter"/>
</dbReference>
<dbReference type="GO" id="GO:0015990">
    <property type="term" value="P:electron transport coupled proton transport"/>
    <property type="evidence" value="ECO:0007669"/>
    <property type="project" value="TreeGrafter"/>
</dbReference>
<dbReference type="AlphaFoldDB" id="A0A0J6C541"/>
<dbReference type="GO" id="GO:0020037">
    <property type="term" value="F:heme binding"/>
    <property type="evidence" value="ECO:0007669"/>
    <property type="project" value="InterPro"/>
</dbReference>
<dbReference type="InterPro" id="IPR036927">
    <property type="entry name" value="Cyt_c_oxase-like_su1_sf"/>
</dbReference>
<feature type="transmembrane region" description="Helical" evidence="2">
    <location>
        <begin position="293"/>
        <end position="315"/>
    </location>
</feature>
<dbReference type="SUPFAM" id="SSF81442">
    <property type="entry name" value="Cytochrome c oxidase subunit I-like"/>
    <property type="match status" value="1"/>
</dbReference>
<dbReference type="Proteomes" id="UP000053096">
    <property type="component" value="Unassembled WGS sequence"/>
</dbReference>
<dbReference type="PANTHER" id="PTHR10422:SF29">
    <property type="entry name" value="CYTOCHROME C OXIDASE SUBUNIT 1 HOMOLOG, BACTEROID"/>
    <property type="match status" value="1"/>
</dbReference>